<dbReference type="OrthoDB" id="131038at2157"/>
<accession>L9XNZ0</accession>
<dbReference type="InterPro" id="IPR001296">
    <property type="entry name" value="Glyco_trans_1"/>
</dbReference>
<proteinExistence type="predicted"/>
<sequence>MDLNVPVKKVVCFQNSCQALLERQVRDGDILIATSWPTAYTASELPPSKGEEYYFMQHYEIWPVWNDLDCWKEVESLNGSPSIAMADVTPDDPHLAQYKDLVDESYSLPVRIIRTSEWEEKILDQLGENSVGSVSYGVDHELFYPSTTTEQQTVLALYRNSPEKGDRQAIAAFEKLHRRNEDIEFLMFGRSKSSQVPRFVEFEEDPSQEMIRDLYSRSDIFVYPSWVEGYGMPPMEAMACRNALVSTDVGAVRDYTPQEGVEFVPVRDVNAIVSKVERLLQSPDRLESMKERNREYIQQFRWEKTAEEFESIITS</sequence>
<evidence type="ECO:0000313" key="3">
    <source>
        <dbReference type="EMBL" id="ELY63475.1"/>
    </source>
</evidence>
<dbReference type="RefSeq" id="WP_006432840.1">
    <property type="nucleotide sequence ID" value="NZ_AOID01000060.1"/>
</dbReference>
<dbReference type="PATRIC" id="fig|1227496.3.peg.3767"/>
<dbReference type="STRING" id="1227496.C489_18726"/>
<keyword evidence="1 3" id="KW-0808">Transferase</keyword>
<evidence type="ECO:0000313" key="4">
    <source>
        <dbReference type="Proteomes" id="UP000011632"/>
    </source>
</evidence>
<dbReference type="GO" id="GO:0016757">
    <property type="term" value="F:glycosyltransferase activity"/>
    <property type="evidence" value="ECO:0007669"/>
    <property type="project" value="InterPro"/>
</dbReference>
<dbReference type="Gene3D" id="3.40.50.11090">
    <property type="match status" value="1"/>
</dbReference>
<dbReference type="PANTHER" id="PTHR46401">
    <property type="entry name" value="GLYCOSYLTRANSFERASE WBBK-RELATED"/>
    <property type="match status" value="1"/>
</dbReference>
<evidence type="ECO:0000259" key="2">
    <source>
        <dbReference type="Pfam" id="PF00534"/>
    </source>
</evidence>
<gene>
    <name evidence="3" type="ORF">C489_18726</name>
</gene>
<keyword evidence="4" id="KW-1185">Reference proteome</keyword>
<organism evidence="3 4">
    <name type="scientific">Natrinema versiforme JCM 10478</name>
    <dbReference type="NCBI Taxonomy" id="1227496"/>
    <lineage>
        <taxon>Archaea</taxon>
        <taxon>Methanobacteriati</taxon>
        <taxon>Methanobacteriota</taxon>
        <taxon>Stenosarchaea group</taxon>
        <taxon>Halobacteria</taxon>
        <taxon>Halobacteriales</taxon>
        <taxon>Natrialbaceae</taxon>
        <taxon>Natrinema</taxon>
    </lineage>
</organism>
<reference evidence="3 4" key="1">
    <citation type="journal article" date="2014" name="PLoS Genet.">
        <title>Phylogenetically driven sequencing of extremely halophilic archaea reveals strategies for static and dynamic osmo-response.</title>
        <authorList>
            <person name="Becker E.A."/>
            <person name="Seitzer P.M."/>
            <person name="Tritt A."/>
            <person name="Larsen D."/>
            <person name="Krusor M."/>
            <person name="Yao A.I."/>
            <person name="Wu D."/>
            <person name="Madern D."/>
            <person name="Eisen J.A."/>
            <person name="Darling A.E."/>
            <person name="Facciotti M.T."/>
        </authorList>
    </citation>
    <scope>NUCLEOTIDE SEQUENCE [LARGE SCALE GENOMIC DNA]</scope>
    <source>
        <strain evidence="3 4">JCM 10478</strain>
    </source>
</reference>
<protein>
    <submittedName>
        <fullName evidence="3">Glycosyl transferase group 1</fullName>
    </submittedName>
</protein>
<dbReference type="AlphaFoldDB" id="L9XNZ0"/>
<dbReference type="PANTHER" id="PTHR46401:SF2">
    <property type="entry name" value="GLYCOSYLTRANSFERASE WBBK-RELATED"/>
    <property type="match status" value="1"/>
</dbReference>
<dbReference type="Proteomes" id="UP000011632">
    <property type="component" value="Unassembled WGS sequence"/>
</dbReference>
<name>L9XNZ0_9EURY</name>
<evidence type="ECO:0000256" key="1">
    <source>
        <dbReference type="ARBA" id="ARBA00022679"/>
    </source>
</evidence>
<dbReference type="EMBL" id="AOID01000060">
    <property type="protein sequence ID" value="ELY63475.1"/>
    <property type="molecule type" value="Genomic_DNA"/>
</dbReference>
<feature type="domain" description="Glycosyl transferase family 1" evidence="2">
    <location>
        <begin position="149"/>
        <end position="295"/>
    </location>
</feature>
<dbReference type="CDD" id="cd03801">
    <property type="entry name" value="GT4_PimA-like"/>
    <property type="match status" value="1"/>
</dbReference>
<dbReference type="SUPFAM" id="SSF53756">
    <property type="entry name" value="UDP-Glycosyltransferase/glycogen phosphorylase"/>
    <property type="match status" value="1"/>
</dbReference>
<dbReference type="Gene3D" id="3.40.50.2000">
    <property type="entry name" value="Glycogen Phosphorylase B"/>
    <property type="match status" value="1"/>
</dbReference>
<comment type="caution">
    <text evidence="3">The sequence shown here is derived from an EMBL/GenBank/DDBJ whole genome shotgun (WGS) entry which is preliminary data.</text>
</comment>
<dbReference type="Pfam" id="PF00534">
    <property type="entry name" value="Glycos_transf_1"/>
    <property type="match status" value="1"/>
</dbReference>